<evidence type="ECO:0000313" key="1">
    <source>
        <dbReference type="EnsemblPlants" id="Kaladp0049s0068.1.v1.1.CDS.1"/>
    </source>
</evidence>
<protein>
    <submittedName>
        <fullName evidence="1">Uncharacterized protein</fullName>
    </submittedName>
</protein>
<name>A0A7N0ZYQ0_KALFE</name>
<proteinExistence type="predicted"/>
<dbReference type="Proteomes" id="UP000594263">
    <property type="component" value="Unplaced"/>
</dbReference>
<sequence length="121" mass="15011">MLIRIVAEQSQKSFFKFHAMWVFHERFMDLVRSCWNIQEERNLMLKFIITLKQLSSRLWRWNWEVFGDVNKHIDELRRKVEMADKRVMEDRSEMNETHLMQIHVILVEEIQHQYSLMEEKS</sequence>
<dbReference type="AlphaFoldDB" id="A0A7N0ZYQ0"/>
<dbReference type="Gramene" id="Kaladp0049s0068.1.v1.1">
    <property type="protein sequence ID" value="Kaladp0049s0068.1.v1.1.CDS.1"/>
    <property type="gene ID" value="Kaladp0049s0068.v1.1"/>
</dbReference>
<evidence type="ECO:0000313" key="2">
    <source>
        <dbReference type="Proteomes" id="UP000594263"/>
    </source>
</evidence>
<accession>A0A7N0ZYQ0</accession>
<reference evidence="1" key="1">
    <citation type="submission" date="2021-01" db="UniProtKB">
        <authorList>
            <consortium name="EnsemblPlants"/>
        </authorList>
    </citation>
    <scope>IDENTIFICATION</scope>
</reference>
<keyword evidence="2" id="KW-1185">Reference proteome</keyword>
<organism evidence="1 2">
    <name type="scientific">Kalanchoe fedtschenkoi</name>
    <name type="common">Lavender scallops</name>
    <name type="synonym">South American air plant</name>
    <dbReference type="NCBI Taxonomy" id="63787"/>
    <lineage>
        <taxon>Eukaryota</taxon>
        <taxon>Viridiplantae</taxon>
        <taxon>Streptophyta</taxon>
        <taxon>Embryophyta</taxon>
        <taxon>Tracheophyta</taxon>
        <taxon>Spermatophyta</taxon>
        <taxon>Magnoliopsida</taxon>
        <taxon>eudicotyledons</taxon>
        <taxon>Gunneridae</taxon>
        <taxon>Pentapetalae</taxon>
        <taxon>Saxifragales</taxon>
        <taxon>Crassulaceae</taxon>
        <taxon>Kalanchoe</taxon>
    </lineage>
</organism>
<dbReference type="EnsemblPlants" id="Kaladp0049s0068.1.v1.1">
    <property type="protein sequence ID" value="Kaladp0049s0068.1.v1.1.CDS.1"/>
    <property type="gene ID" value="Kaladp0049s0068.v1.1"/>
</dbReference>